<dbReference type="Gene3D" id="3.40.50.300">
    <property type="entry name" value="P-loop containing nucleotide triphosphate hydrolases"/>
    <property type="match status" value="1"/>
</dbReference>
<keyword evidence="5" id="KW-1185">Reference proteome</keyword>
<comment type="caution">
    <text evidence="4">The sequence shown here is derived from an EMBL/GenBank/DDBJ whole genome shotgun (WGS) entry which is preliminary data.</text>
</comment>
<feature type="compositionally biased region" description="Basic and acidic residues" evidence="3">
    <location>
        <begin position="11"/>
        <end position="22"/>
    </location>
</feature>
<protein>
    <submittedName>
        <fullName evidence="4">Capsular biosynthesis protein</fullName>
    </submittedName>
</protein>
<dbReference type="PANTHER" id="PTHR32309:SF31">
    <property type="entry name" value="CAPSULAR EXOPOLYSACCHARIDE FAMILY"/>
    <property type="match status" value="1"/>
</dbReference>
<dbReference type="InterPro" id="IPR005702">
    <property type="entry name" value="Wzc-like_C"/>
</dbReference>
<feature type="region of interest" description="Disordered" evidence="3">
    <location>
        <begin position="1"/>
        <end position="116"/>
    </location>
</feature>
<accession>A0ABS7JQD0</accession>
<reference evidence="4 5" key="1">
    <citation type="submission" date="2021-08" db="EMBL/GenBank/DDBJ databases">
        <title>Comparative Genomics Analysis of the Genus Qipengyuania Reveals Extensive Genetic Diversity and Metabolic Versatility, Including the Description of Fifteen Novel Species.</title>
        <authorList>
            <person name="Liu Y."/>
        </authorList>
    </citation>
    <scope>NUCLEOTIDE SEQUENCE [LARGE SCALE GENOMIC DNA]</scope>
    <source>
        <strain evidence="4 5">YG27</strain>
    </source>
</reference>
<proteinExistence type="predicted"/>
<evidence type="ECO:0000313" key="5">
    <source>
        <dbReference type="Proteomes" id="UP000782554"/>
    </source>
</evidence>
<dbReference type="EMBL" id="JAIGNU010000001">
    <property type="protein sequence ID" value="MBX7499834.1"/>
    <property type="molecule type" value="Genomic_DNA"/>
</dbReference>
<organism evidence="4 5">
    <name type="scientific">Qipengyuania mesophila</name>
    <dbReference type="NCBI Taxonomy" id="2867246"/>
    <lineage>
        <taxon>Bacteria</taxon>
        <taxon>Pseudomonadati</taxon>
        <taxon>Pseudomonadota</taxon>
        <taxon>Alphaproteobacteria</taxon>
        <taxon>Sphingomonadales</taxon>
        <taxon>Erythrobacteraceae</taxon>
        <taxon>Qipengyuania</taxon>
    </lineage>
</organism>
<evidence type="ECO:0000256" key="2">
    <source>
        <dbReference type="ARBA" id="ARBA00022840"/>
    </source>
</evidence>
<evidence type="ECO:0000256" key="1">
    <source>
        <dbReference type="ARBA" id="ARBA00022741"/>
    </source>
</evidence>
<sequence length="357" mass="37602">MSVNKPTNIEPPKDGAKDESAKPKRGSLLERASGTFGFDKLAPAAVPDKLDSDKAKKFAPKRRTEAPAPAPTSAEPPRRRASDWIGESATPNAASSAAAPAAPAAPAEPEGPAVSFTGAKREIVRSLLREQGLIDPDGGASMLLEEFRIVKRQVLASAKAAGSQHARRVLVCSPHPNEGKTFCALNLAIALAGERDMEVLLIDADFGKPSIMGKLGLDAGKGFMDVLADPSAHVEDYVVGTDIPGLFVLPAGQRTGRDSEYLASERTWSVLNRLTRGAPNRMVVFDSPPALAATPAAELAKHVGQALLVARADMTGRAALEDAIDLLSACPDIKLLLNDATFSPSGRKFGTYYGYGE</sequence>
<feature type="compositionally biased region" description="Low complexity" evidence="3">
    <location>
        <begin position="87"/>
        <end position="113"/>
    </location>
</feature>
<dbReference type="InterPro" id="IPR027417">
    <property type="entry name" value="P-loop_NTPase"/>
</dbReference>
<keyword evidence="2" id="KW-0067">ATP-binding</keyword>
<dbReference type="CDD" id="cd05387">
    <property type="entry name" value="BY-kinase"/>
    <property type="match status" value="1"/>
</dbReference>
<keyword evidence="1" id="KW-0547">Nucleotide-binding</keyword>
<gene>
    <name evidence="4" type="ORF">K3181_00075</name>
</gene>
<evidence type="ECO:0000256" key="3">
    <source>
        <dbReference type="SAM" id="MobiDB-lite"/>
    </source>
</evidence>
<dbReference type="Proteomes" id="UP000782554">
    <property type="component" value="Unassembled WGS sequence"/>
</dbReference>
<dbReference type="InterPro" id="IPR050445">
    <property type="entry name" value="Bact_polysacc_biosynth/exp"/>
</dbReference>
<evidence type="ECO:0000313" key="4">
    <source>
        <dbReference type="EMBL" id="MBX7499834.1"/>
    </source>
</evidence>
<dbReference type="SUPFAM" id="SSF52540">
    <property type="entry name" value="P-loop containing nucleoside triphosphate hydrolases"/>
    <property type="match status" value="1"/>
</dbReference>
<name>A0ABS7JQD0_9SPHN</name>
<dbReference type="PANTHER" id="PTHR32309">
    <property type="entry name" value="TYROSINE-PROTEIN KINASE"/>
    <property type="match status" value="1"/>
</dbReference>